<feature type="compositionally biased region" description="Polar residues" evidence="2">
    <location>
        <begin position="81"/>
        <end position="108"/>
    </location>
</feature>
<dbReference type="InterPro" id="IPR053181">
    <property type="entry name" value="EcdB-like_regulator"/>
</dbReference>
<reference evidence="4 5" key="1">
    <citation type="submission" date="2023-08" db="EMBL/GenBank/DDBJ databases">
        <title>Black Yeasts Isolated from many extreme environments.</title>
        <authorList>
            <person name="Coleine C."/>
            <person name="Stajich J.E."/>
            <person name="Selbmann L."/>
        </authorList>
    </citation>
    <scope>NUCLEOTIDE SEQUENCE [LARGE SCALE GENOMIC DNA]</scope>
    <source>
        <strain evidence="4 5">CCFEE 5792</strain>
    </source>
</reference>
<dbReference type="PANTHER" id="PTHR47785">
    <property type="entry name" value="ZN(II)2CYS6 TRANSCRIPTION FACTOR (EUROFUNG)-RELATED-RELATED"/>
    <property type="match status" value="1"/>
</dbReference>
<dbReference type="Proteomes" id="UP001358417">
    <property type="component" value="Unassembled WGS sequence"/>
</dbReference>
<dbReference type="RefSeq" id="XP_064701338.1">
    <property type="nucleotide sequence ID" value="XM_064852631.1"/>
</dbReference>
<feature type="region of interest" description="Disordered" evidence="2">
    <location>
        <begin position="1"/>
        <end position="23"/>
    </location>
</feature>
<dbReference type="PANTHER" id="PTHR47785:SF5">
    <property type="entry name" value="ZN(II)2CYS6 TRANSCRIPTION FACTOR (EUROFUNG)"/>
    <property type="match status" value="1"/>
</dbReference>
<feature type="domain" description="Xylanolytic transcriptional activator regulatory" evidence="3">
    <location>
        <begin position="202"/>
        <end position="363"/>
    </location>
</feature>
<keyword evidence="1" id="KW-0539">Nucleus</keyword>
<dbReference type="CDD" id="cd12148">
    <property type="entry name" value="fungal_TF_MHR"/>
    <property type="match status" value="1"/>
</dbReference>
<dbReference type="InterPro" id="IPR007219">
    <property type="entry name" value="XnlR_reg_dom"/>
</dbReference>
<feature type="region of interest" description="Disordered" evidence="2">
    <location>
        <begin position="81"/>
        <end position="109"/>
    </location>
</feature>
<accession>A0AAV9MVQ3</accession>
<proteinExistence type="predicted"/>
<evidence type="ECO:0000313" key="5">
    <source>
        <dbReference type="Proteomes" id="UP001358417"/>
    </source>
</evidence>
<dbReference type="GO" id="GO:0003677">
    <property type="term" value="F:DNA binding"/>
    <property type="evidence" value="ECO:0007669"/>
    <property type="project" value="InterPro"/>
</dbReference>
<organism evidence="4 5">
    <name type="scientific">Exophiala bonariae</name>
    <dbReference type="NCBI Taxonomy" id="1690606"/>
    <lineage>
        <taxon>Eukaryota</taxon>
        <taxon>Fungi</taxon>
        <taxon>Dikarya</taxon>
        <taxon>Ascomycota</taxon>
        <taxon>Pezizomycotina</taxon>
        <taxon>Eurotiomycetes</taxon>
        <taxon>Chaetothyriomycetidae</taxon>
        <taxon>Chaetothyriales</taxon>
        <taxon>Herpotrichiellaceae</taxon>
        <taxon>Exophiala</taxon>
    </lineage>
</organism>
<dbReference type="GO" id="GO:0006351">
    <property type="term" value="P:DNA-templated transcription"/>
    <property type="evidence" value="ECO:0007669"/>
    <property type="project" value="InterPro"/>
</dbReference>
<sequence>MDFSNNQHPTTSEEACARPSSIPRKRKATTAIYARKRAVAACQPCWDRDTSNLAILNRINHVVTLLDHQSLQLKSCLSHQGAHTKSKDPQPQFQGPASDNSSGFQCHSTAARGKDLPADVEDVLNSLDLPEFPAARINCESILRWPIFSNIVPQTHSFVLEFCDDESSDNTSAAYSKNAGQARRGAYSNIIQEENFITLSQKFLTYVHVKNPILDVAKFKLLVREASENGPGWDGPSCLVLIACALGCLAGPFCPESTLYETPESSRSVELSLTNLGSAQAFCLAAKKRLGLLQPSLLYVQCLFLFGVFEMYMLKPQQAWFYFQHASLQLQTHFWKKSQNRAAEEPITSHLERRLEQRLYWSCMKTECELRCEVPLPPSGITRLNFPDQFPSPPTEMASPSALPANLENSDQAIQPEEEKSWFYYLAEISFRRMFNRMVATMNSNWKSGWTEDIHTTMEQCAQFEEEIDIWCAHIPPKITWDVSRASTDELSYYIHGRAMSCREIIHRPFLYNVIHHMGSDNSHWLQATALAKKCLQLCVENAFHLSSHSRHHGTWYVARTSVTRALLLLAAARSGKIELPERWKDAVEVCMMTVQKWYDEAPDLKQAASVVQIIINETFDESSMASGCTSN</sequence>
<feature type="compositionally biased region" description="Polar residues" evidence="2">
    <location>
        <begin position="1"/>
        <end position="13"/>
    </location>
</feature>
<dbReference type="Pfam" id="PF04082">
    <property type="entry name" value="Fungal_trans"/>
    <property type="match status" value="1"/>
</dbReference>
<dbReference type="GO" id="GO:0008270">
    <property type="term" value="F:zinc ion binding"/>
    <property type="evidence" value="ECO:0007669"/>
    <property type="project" value="InterPro"/>
</dbReference>
<name>A0AAV9MVQ3_9EURO</name>
<dbReference type="GeneID" id="89977250"/>
<evidence type="ECO:0000256" key="2">
    <source>
        <dbReference type="SAM" id="MobiDB-lite"/>
    </source>
</evidence>
<dbReference type="AlphaFoldDB" id="A0AAV9MVQ3"/>
<comment type="caution">
    <text evidence="4">The sequence shown here is derived from an EMBL/GenBank/DDBJ whole genome shotgun (WGS) entry which is preliminary data.</text>
</comment>
<keyword evidence="5" id="KW-1185">Reference proteome</keyword>
<dbReference type="EMBL" id="JAVRRD010000035">
    <property type="protein sequence ID" value="KAK5045720.1"/>
    <property type="molecule type" value="Genomic_DNA"/>
</dbReference>
<evidence type="ECO:0000256" key="1">
    <source>
        <dbReference type="ARBA" id="ARBA00023242"/>
    </source>
</evidence>
<evidence type="ECO:0000259" key="3">
    <source>
        <dbReference type="Pfam" id="PF04082"/>
    </source>
</evidence>
<evidence type="ECO:0000313" key="4">
    <source>
        <dbReference type="EMBL" id="KAK5045720.1"/>
    </source>
</evidence>
<protein>
    <recommendedName>
        <fullName evidence="3">Xylanolytic transcriptional activator regulatory domain-containing protein</fullName>
    </recommendedName>
</protein>
<gene>
    <name evidence="4" type="ORF">LTR84_009089</name>
</gene>